<comment type="similarity">
    <text evidence="2">Belongs to the NGG1 family.</text>
</comment>
<evidence type="ECO:0000256" key="3">
    <source>
        <dbReference type="ARBA" id="ARBA00023015"/>
    </source>
</evidence>
<dbReference type="EMBL" id="CAWYQH010000035">
    <property type="protein sequence ID" value="CAK8676865.1"/>
    <property type="molecule type" value="Genomic_DNA"/>
</dbReference>
<dbReference type="Pfam" id="PF10198">
    <property type="entry name" value="Ada3"/>
    <property type="match status" value="1"/>
</dbReference>
<keyword evidence="9" id="KW-1185">Reference proteome</keyword>
<evidence type="ECO:0000256" key="1">
    <source>
        <dbReference type="ARBA" id="ARBA00004123"/>
    </source>
</evidence>
<comment type="caution">
    <text evidence="8">The sequence shown here is derived from an EMBL/GenBank/DDBJ whole genome shotgun (WGS) entry which is preliminary data.</text>
</comment>
<evidence type="ECO:0000256" key="5">
    <source>
        <dbReference type="ARBA" id="ARBA00023242"/>
    </source>
</evidence>
<evidence type="ECO:0000313" key="9">
    <source>
        <dbReference type="Proteomes" id="UP001642483"/>
    </source>
</evidence>
<dbReference type="PANTHER" id="PTHR13556">
    <property type="entry name" value="TRANSCRIPTIONAL ADAPTER 3-RELATED"/>
    <property type="match status" value="1"/>
</dbReference>
<dbReference type="InterPro" id="IPR019340">
    <property type="entry name" value="Histone_AcTrfase_su3"/>
</dbReference>
<evidence type="ECO:0000256" key="7">
    <source>
        <dbReference type="SAM" id="MobiDB-lite"/>
    </source>
</evidence>
<feature type="region of interest" description="Disordered" evidence="7">
    <location>
        <begin position="71"/>
        <end position="125"/>
    </location>
</feature>
<keyword evidence="4" id="KW-0804">Transcription</keyword>
<gene>
    <name evidence="8" type="ORF">CVLEPA_LOCUS6290</name>
</gene>
<evidence type="ECO:0000256" key="4">
    <source>
        <dbReference type="ARBA" id="ARBA00023163"/>
    </source>
</evidence>
<evidence type="ECO:0000256" key="6">
    <source>
        <dbReference type="SAM" id="Coils"/>
    </source>
</evidence>
<evidence type="ECO:0000256" key="2">
    <source>
        <dbReference type="ARBA" id="ARBA00005330"/>
    </source>
</evidence>
<keyword evidence="5" id="KW-0539">Nucleus</keyword>
<comment type="subcellular location">
    <subcellularLocation>
        <location evidence="1">Nucleus</location>
    </subcellularLocation>
</comment>
<sequence>MGDRKDVLKFPALNLVDHPRHCQQYTNVLSRQVDDSVSVEEIDVLQMDLETLLAAATSRMRQLQTEIQILSDMGESTKKEKKKDSDKRTKPMDDRPTKKLKASDSPAHTKYVSANQGSGSIFGRPKAKGNLARLAEGDILDDPQSNQTTRIPVNDAPSKFWQTVDTYCVPMQHETIRMLEQMVQGREDIEENMKIPDLGVHFSERWALEDMREEQSEGNRANVKSFEKSDGSVHSLMKKASSAITEQEHACPLGFLTQRLISAFVEENIMVPPDQATSMLDSGKYGDNLSSALGEADGVILKPSKSTSAPHVQKLEARIRMELIEQGILEPETTESKKEDEILNEIIDCQQELKAVSARNRDVLLQLLQISKGELKKQEVRRKVESANTEVMEHYRRVMAAKQKKRTLVKKEKDAAWKALRDREMLIKQIDNISS</sequence>
<feature type="coiled-coil region" evidence="6">
    <location>
        <begin position="370"/>
        <end position="397"/>
    </location>
</feature>
<keyword evidence="3" id="KW-0805">Transcription regulation</keyword>
<protein>
    <recommendedName>
        <fullName evidence="10">Transcriptional adapter 3</fullName>
    </recommendedName>
</protein>
<proteinExistence type="inferred from homology"/>
<organism evidence="8 9">
    <name type="scientific">Clavelina lepadiformis</name>
    <name type="common">Light-bulb sea squirt</name>
    <name type="synonym">Ascidia lepadiformis</name>
    <dbReference type="NCBI Taxonomy" id="159417"/>
    <lineage>
        <taxon>Eukaryota</taxon>
        <taxon>Metazoa</taxon>
        <taxon>Chordata</taxon>
        <taxon>Tunicata</taxon>
        <taxon>Ascidiacea</taxon>
        <taxon>Aplousobranchia</taxon>
        <taxon>Clavelinidae</taxon>
        <taxon>Clavelina</taxon>
    </lineage>
</organism>
<name>A0ABP0FB36_CLALP</name>
<evidence type="ECO:0000313" key="8">
    <source>
        <dbReference type="EMBL" id="CAK8676865.1"/>
    </source>
</evidence>
<evidence type="ECO:0008006" key="10">
    <source>
        <dbReference type="Google" id="ProtNLM"/>
    </source>
</evidence>
<reference evidence="8 9" key="1">
    <citation type="submission" date="2024-02" db="EMBL/GenBank/DDBJ databases">
        <authorList>
            <person name="Daric V."/>
            <person name="Darras S."/>
        </authorList>
    </citation>
    <scope>NUCLEOTIDE SEQUENCE [LARGE SCALE GENOMIC DNA]</scope>
</reference>
<keyword evidence="6" id="KW-0175">Coiled coil</keyword>
<accession>A0ABP0FB36</accession>
<feature type="compositionally biased region" description="Basic and acidic residues" evidence="7">
    <location>
        <begin position="75"/>
        <end position="97"/>
    </location>
</feature>
<dbReference type="PANTHER" id="PTHR13556:SF2">
    <property type="entry name" value="TRANSCRIPTIONAL ADAPTER 3"/>
    <property type="match status" value="1"/>
</dbReference>
<dbReference type="Proteomes" id="UP001642483">
    <property type="component" value="Unassembled WGS sequence"/>
</dbReference>